<name>A0ABP0VIJ8_9BRYO</name>
<accession>A0ABP0VIJ8</accession>
<evidence type="ECO:0000313" key="1">
    <source>
        <dbReference type="EMBL" id="CAK9253997.1"/>
    </source>
</evidence>
<evidence type="ECO:0000313" key="2">
    <source>
        <dbReference type="Proteomes" id="UP001497444"/>
    </source>
</evidence>
<sequence>MQILAVLRIQADTKLCDFGDKFNLPPAARRALRNIWAGTALRRRSSRIDSYISGTAAGAAIGATVARGGAIGAPVWMCVFTSLVCRWISIGGSRGSGSMHCGDRLSGSIHWRGRG</sequence>
<protein>
    <submittedName>
        <fullName evidence="1">Uncharacterized protein</fullName>
    </submittedName>
</protein>
<comment type="caution">
    <text evidence="1">The sequence shown here is derived from an EMBL/GenBank/DDBJ whole genome shotgun (WGS) entry which is preliminary data.</text>
</comment>
<dbReference type="Proteomes" id="UP001497444">
    <property type="component" value="Unassembled WGS sequence"/>
</dbReference>
<keyword evidence="2" id="KW-1185">Reference proteome</keyword>
<gene>
    <name evidence="1" type="ORF">CSSPJE1EN1_LOCUS29375</name>
</gene>
<dbReference type="EMBL" id="CAXAQS010000961">
    <property type="protein sequence ID" value="CAK9253997.1"/>
    <property type="molecule type" value="Genomic_DNA"/>
</dbReference>
<reference evidence="1" key="1">
    <citation type="submission" date="2024-02" db="EMBL/GenBank/DDBJ databases">
        <authorList>
            <consortium name="ELIXIR-Norway"/>
            <consortium name="Elixir Norway"/>
        </authorList>
    </citation>
    <scope>NUCLEOTIDE SEQUENCE</scope>
</reference>
<proteinExistence type="predicted"/>
<organism evidence="1 2">
    <name type="scientific">Sphagnum jensenii</name>
    <dbReference type="NCBI Taxonomy" id="128206"/>
    <lineage>
        <taxon>Eukaryota</taxon>
        <taxon>Viridiplantae</taxon>
        <taxon>Streptophyta</taxon>
        <taxon>Embryophyta</taxon>
        <taxon>Bryophyta</taxon>
        <taxon>Sphagnophytina</taxon>
        <taxon>Sphagnopsida</taxon>
        <taxon>Sphagnales</taxon>
        <taxon>Sphagnaceae</taxon>
        <taxon>Sphagnum</taxon>
    </lineage>
</organism>